<name>A0A9Q0N052_9DIPT</name>
<organism evidence="5 6">
    <name type="scientific">Pseudolycoriella hygida</name>
    <dbReference type="NCBI Taxonomy" id="35572"/>
    <lineage>
        <taxon>Eukaryota</taxon>
        <taxon>Metazoa</taxon>
        <taxon>Ecdysozoa</taxon>
        <taxon>Arthropoda</taxon>
        <taxon>Hexapoda</taxon>
        <taxon>Insecta</taxon>
        <taxon>Pterygota</taxon>
        <taxon>Neoptera</taxon>
        <taxon>Endopterygota</taxon>
        <taxon>Diptera</taxon>
        <taxon>Nematocera</taxon>
        <taxon>Sciaroidea</taxon>
        <taxon>Sciaridae</taxon>
        <taxon>Pseudolycoriella</taxon>
    </lineage>
</organism>
<reference evidence="5" key="1">
    <citation type="submission" date="2022-07" db="EMBL/GenBank/DDBJ databases">
        <authorList>
            <person name="Trinca V."/>
            <person name="Uliana J.V.C."/>
            <person name="Torres T.T."/>
            <person name="Ward R.J."/>
            <person name="Monesi N."/>
        </authorList>
    </citation>
    <scope>NUCLEOTIDE SEQUENCE</scope>
    <source>
        <strain evidence="5">HSMRA1968</strain>
        <tissue evidence="5">Whole embryos</tissue>
    </source>
</reference>
<dbReference type="Pfam" id="PF00651">
    <property type="entry name" value="BTB"/>
    <property type="match status" value="1"/>
</dbReference>
<evidence type="ECO:0000256" key="2">
    <source>
        <dbReference type="ARBA" id="ARBA00023242"/>
    </source>
</evidence>
<dbReference type="GO" id="GO:0006357">
    <property type="term" value="P:regulation of transcription by RNA polymerase II"/>
    <property type="evidence" value="ECO:0007669"/>
    <property type="project" value="TreeGrafter"/>
</dbReference>
<feature type="domain" description="BTB" evidence="4">
    <location>
        <begin position="31"/>
        <end position="96"/>
    </location>
</feature>
<feature type="region of interest" description="Disordered" evidence="3">
    <location>
        <begin position="268"/>
        <end position="311"/>
    </location>
</feature>
<keyword evidence="2" id="KW-0539">Nucleus</keyword>
<feature type="compositionally biased region" description="Low complexity" evidence="3">
    <location>
        <begin position="274"/>
        <end position="284"/>
    </location>
</feature>
<protein>
    <submittedName>
        <fullName evidence="5">Protein tramtrack, beta isoform</fullName>
    </submittedName>
</protein>
<gene>
    <name evidence="5" type="primary">ttk_3</name>
    <name evidence="5" type="ORF">Bhyg_12751</name>
</gene>
<dbReference type="Proteomes" id="UP001151699">
    <property type="component" value="Chromosome X"/>
</dbReference>
<dbReference type="GO" id="GO:0005634">
    <property type="term" value="C:nucleus"/>
    <property type="evidence" value="ECO:0007669"/>
    <property type="project" value="UniProtKB-SubCell"/>
</dbReference>
<dbReference type="PANTHER" id="PTHR23110">
    <property type="entry name" value="BTB DOMAIN TRANSCRIPTION FACTOR"/>
    <property type="match status" value="1"/>
</dbReference>
<proteinExistence type="predicted"/>
<dbReference type="AlphaFoldDB" id="A0A9Q0N052"/>
<dbReference type="PROSITE" id="PS50097">
    <property type="entry name" value="BTB"/>
    <property type="match status" value="1"/>
</dbReference>
<dbReference type="InterPro" id="IPR000210">
    <property type="entry name" value="BTB/POZ_dom"/>
</dbReference>
<dbReference type="Gene3D" id="3.30.710.10">
    <property type="entry name" value="Potassium Channel Kv1.1, Chain A"/>
    <property type="match status" value="1"/>
</dbReference>
<keyword evidence="6" id="KW-1185">Reference proteome</keyword>
<comment type="subcellular location">
    <subcellularLocation>
        <location evidence="1">Nucleus</location>
    </subcellularLocation>
</comment>
<dbReference type="SUPFAM" id="SSF54695">
    <property type="entry name" value="POZ domain"/>
    <property type="match status" value="1"/>
</dbReference>
<dbReference type="SMART" id="SM00225">
    <property type="entry name" value="BTB"/>
    <property type="match status" value="1"/>
</dbReference>
<feature type="compositionally biased region" description="Polar residues" evidence="3">
    <location>
        <begin position="291"/>
        <end position="310"/>
    </location>
</feature>
<accession>A0A9Q0N052</accession>
<comment type="caution">
    <text evidence="5">The sequence shown here is derived from an EMBL/GenBank/DDBJ whole genome shotgun (WGS) entry which is preliminary data.</text>
</comment>
<dbReference type="InterPro" id="IPR011333">
    <property type="entry name" value="SKP1/BTB/POZ_sf"/>
</dbReference>
<dbReference type="EMBL" id="WJQU01000003">
    <property type="protein sequence ID" value="KAJ6640002.1"/>
    <property type="molecule type" value="Genomic_DNA"/>
</dbReference>
<evidence type="ECO:0000256" key="1">
    <source>
        <dbReference type="ARBA" id="ARBA00004123"/>
    </source>
</evidence>
<evidence type="ECO:0000313" key="5">
    <source>
        <dbReference type="EMBL" id="KAJ6640002.1"/>
    </source>
</evidence>
<feature type="region of interest" description="Disordered" evidence="3">
    <location>
        <begin position="331"/>
        <end position="368"/>
    </location>
</feature>
<evidence type="ECO:0000313" key="6">
    <source>
        <dbReference type="Proteomes" id="UP001151699"/>
    </source>
</evidence>
<evidence type="ECO:0000259" key="4">
    <source>
        <dbReference type="PROSITE" id="PS50097"/>
    </source>
</evidence>
<dbReference type="OrthoDB" id="10261408at2759"/>
<dbReference type="PANTHER" id="PTHR23110:SF81">
    <property type="entry name" value="BTB-PROTEIN-VII, ISOFORM F-RELATED"/>
    <property type="match status" value="1"/>
</dbReference>
<feature type="compositionally biased region" description="Polar residues" evidence="3">
    <location>
        <begin position="334"/>
        <end position="366"/>
    </location>
</feature>
<feature type="region of interest" description="Disordered" evidence="3">
    <location>
        <begin position="117"/>
        <end position="139"/>
    </location>
</feature>
<evidence type="ECO:0000256" key="3">
    <source>
        <dbReference type="SAM" id="MobiDB-lite"/>
    </source>
</evidence>
<dbReference type="CDD" id="cd18315">
    <property type="entry name" value="BTB_POZ_BAB-like"/>
    <property type="match status" value="1"/>
</dbReference>
<sequence length="419" mass="46834">MSKKQLHLSCNNHHSNIQSAFKSLLQKGTFVDVTLAVEGRHLQAHKVVLSASSSYFESLLIANPCQHPIVILQDVRYNDLKSLLDFMYYGEVDVYKEQLPRILKTAKLLEIKALTGGSKPVKPSVDAESSGTDSDDNESTWYRAEYEEPSSLQEQQQHQQICSQLEGFALASNERASEEHSNIEDSAGLNTSEWQMGDAAEQKPVSKNVSFQHNVANPNEVKETFTMEGTPRRKPVVQIIDDQILVPSMPLDVLMEVMNRTLPTYNGHTVSWPQQQQSDSDAADPNYPILASQSSQSNIGGMSSGGTYNAPNERYLPQTIWGKDFSRAQPLYNEGSSSNQWPFQHQRQPQVVNQTESTSETQPQEYSDNDKKFALAAEAVRLGGKSFPEAANMYGLSCSGLMNFYKDRGYTLQPYNCSE</sequence>
<dbReference type="InterPro" id="IPR051095">
    <property type="entry name" value="Dros_DevTransReg"/>
</dbReference>